<evidence type="ECO:0000256" key="4">
    <source>
        <dbReference type="ARBA" id="ARBA00022741"/>
    </source>
</evidence>
<dbReference type="CDD" id="cd14014">
    <property type="entry name" value="STKc_PknB_like"/>
    <property type="match status" value="1"/>
</dbReference>
<evidence type="ECO:0000313" key="12">
    <source>
        <dbReference type="Proteomes" id="UP000245507"/>
    </source>
</evidence>
<keyword evidence="6 7" id="KW-0067">ATP-binding</keyword>
<dbReference type="AlphaFoldDB" id="A0A316TH57"/>
<name>A0A316TH57_9ACTN</name>
<evidence type="ECO:0000256" key="7">
    <source>
        <dbReference type="PROSITE-ProRule" id="PRU10141"/>
    </source>
</evidence>
<dbReference type="GO" id="GO:0005524">
    <property type="term" value="F:ATP binding"/>
    <property type="evidence" value="ECO:0007669"/>
    <property type="project" value="UniProtKB-UniRule"/>
</dbReference>
<comment type="caution">
    <text evidence="11">The sequence shown here is derived from an EMBL/GenBank/DDBJ whole genome shotgun (WGS) entry which is preliminary data.</text>
</comment>
<dbReference type="Proteomes" id="UP000245507">
    <property type="component" value="Unassembled WGS sequence"/>
</dbReference>
<organism evidence="11 12">
    <name type="scientific">Nocardioides silvaticus</name>
    <dbReference type="NCBI Taxonomy" id="2201891"/>
    <lineage>
        <taxon>Bacteria</taxon>
        <taxon>Bacillati</taxon>
        <taxon>Actinomycetota</taxon>
        <taxon>Actinomycetes</taxon>
        <taxon>Propionibacteriales</taxon>
        <taxon>Nocardioidaceae</taxon>
        <taxon>Nocardioides</taxon>
    </lineage>
</organism>
<dbReference type="InterPro" id="IPR011009">
    <property type="entry name" value="Kinase-like_dom_sf"/>
</dbReference>
<dbReference type="InterPro" id="IPR017441">
    <property type="entry name" value="Protein_kinase_ATP_BS"/>
</dbReference>
<dbReference type="InterPro" id="IPR008271">
    <property type="entry name" value="Ser/Thr_kinase_AS"/>
</dbReference>
<dbReference type="PROSITE" id="PS00108">
    <property type="entry name" value="PROTEIN_KINASE_ST"/>
    <property type="match status" value="1"/>
</dbReference>
<dbReference type="SUPFAM" id="SSF56112">
    <property type="entry name" value="Protein kinase-like (PK-like)"/>
    <property type="match status" value="1"/>
</dbReference>
<feature type="region of interest" description="Disordered" evidence="8">
    <location>
        <begin position="324"/>
        <end position="343"/>
    </location>
</feature>
<dbReference type="PROSITE" id="PS50011">
    <property type="entry name" value="PROTEIN_KINASE_DOM"/>
    <property type="match status" value="1"/>
</dbReference>
<keyword evidence="3" id="KW-0808">Transferase</keyword>
<keyword evidence="2" id="KW-0723">Serine/threonine-protein kinase</keyword>
<dbReference type="InterPro" id="IPR000719">
    <property type="entry name" value="Prot_kinase_dom"/>
</dbReference>
<feature type="binding site" evidence="7">
    <location>
        <position position="85"/>
    </location>
    <ligand>
        <name>ATP</name>
        <dbReference type="ChEBI" id="CHEBI:30616"/>
    </ligand>
</feature>
<keyword evidence="9" id="KW-0472">Membrane</keyword>
<feature type="compositionally biased region" description="Low complexity" evidence="8">
    <location>
        <begin position="1"/>
        <end position="15"/>
    </location>
</feature>
<evidence type="ECO:0000256" key="6">
    <source>
        <dbReference type="ARBA" id="ARBA00022840"/>
    </source>
</evidence>
<evidence type="ECO:0000256" key="3">
    <source>
        <dbReference type="ARBA" id="ARBA00022679"/>
    </source>
</evidence>
<feature type="transmembrane region" description="Helical" evidence="9">
    <location>
        <begin position="364"/>
        <end position="384"/>
    </location>
</feature>
<proteinExistence type="predicted"/>
<keyword evidence="9" id="KW-1133">Transmembrane helix</keyword>
<feature type="region of interest" description="Disordered" evidence="8">
    <location>
        <begin position="1"/>
        <end position="35"/>
    </location>
</feature>
<dbReference type="PROSITE" id="PS00107">
    <property type="entry name" value="PROTEIN_KINASE_ATP"/>
    <property type="match status" value="1"/>
</dbReference>
<accession>A0A316TH57</accession>
<evidence type="ECO:0000256" key="8">
    <source>
        <dbReference type="SAM" id="MobiDB-lite"/>
    </source>
</evidence>
<dbReference type="GO" id="GO:0004674">
    <property type="term" value="F:protein serine/threonine kinase activity"/>
    <property type="evidence" value="ECO:0007669"/>
    <property type="project" value="UniProtKB-KW"/>
</dbReference>
<evidence type="ECO:0000259" key="10">
    <source>
        <dbReference type="PROSITE" id="PS50011"/>
    </source>
</evidence>
<gene>
    <name evidence="11" type="ORF">DJ010_07385</name>
</gene>
<evidence type="ECO:0000256" key="9">
    <source>
        <dbReference type="SAM" id="Phobius"/>
    </source>
</evidence>
<evidence type="ECO:0000256" key="1">
    <source>
        <dbReference type="ARBA" id="ARBA00012513"/>
    </source>
</evidence>
<dbReference type="SMART" id="SM00220">
    <property type="entry name" value="S_TKc"/>
    <property type="match status" value="1"/>
</dbReference>
<sequence length="390" mass="40935">MRRRTSPASTSRSASQGPGSSVLPDPDENTRRRRSDRAGGVLVFCQDDGVEEVGRYVVLNRIGVGAHAAVYRAEDPVLDQLVALKVLAAHVAFDPDGRERFIKEARVMRRIASPRTAAVHDVAQLPDGRPYLVLELAERGTLADRVEAVETGGTPLTTDDVRAVASALGSALAAIHDRGVVHRDIKPSNILVRPAPDGHPPDGFPGGRLLRDDDFLVLTDFGLAKALESTRLVTAAVGTPAYMAPEQAAVGAPIDGRADIFAASAVVAELLELTEGPRDARVHAVLGRGMSRDREQRQPDARTWSEELVGALDSIRATVTIPSRATQHAAPARPASPVPDAQPAGFAGQPEVVVVRGGVPGGPVLVAVLVAALIVVAVVILVLLDTTGGA</sequence>
<dbReference type="Gene3D" id="1.10.510.10">
    <property type="entry name" value="Transferase(Phosphotransferase) domain 1"/>
    <property type="match status" value="1"/>
</dbReference>
<reference evidence="11 12" key="1">
    <citation type="submission" date="2018-05" db="EMBL/GenBank/DDBJ databases">
        <title>Nocardioides silvaticus genome.</title>
        <authorList>
            <person name="Li C."/>
            <person name="Wang G."/>
        </authorList>
    </citation>
    <scope>NUCLEOTIDE SEQUENCE [LARGE SCALE GENOMIC DNA]</scope>
    <source>
        <strain evidence="11 12">CCTCC AB 2018079</strain>
    </source>
</reference>
<dbReference type="EMBL" id="QGDD01000002">
    <property type="protein sequence ID" value="PWN03877.1"/>
    <property type="molecule type" value="Genomic_DNA"/>
</dbReference>
<keyword evidence="4 7" id="KW-0547">Nucleotide-binding</keyword>
<evidence type="ECO:0000313" key="11">
    <source>
        <dbReference type="EMBL" id="PWN03877.1"/>
    </source>
</evidence>
<dbReference type="EC" id="2.7.11.1" evidence="1"/>
<evidence type="ECO:0000256" key="5">
    <source>
        <dbReference type="ARBA" id="ARBA00022777"/>
    </source>
</evidence>
<dbReference type="PANTHER" id="PTHR43289">
    <property type="entry name" value="MITOGEN-ACTIVATED PROTEIN KINASE KINASE KINASE 20-RELATED"/>
    <property type="match status" value="1"/>
</dbReference>
<keyword evidence="12" id="KW-1185">Reference proteome</keyword>
<dbReference type="Pfam" id="PF00069">
    <property type="entry name" value="Pkinase"/>
    <property type="match status" value="1"/>
</dbReference>
<evidence type="ECO:0000256" key="2">
    <source>
        <dbReference type="ARBA" id="ARBA00022527"/>
    </source>
</evidence>
<keyword evidence="9" id="KW-0812">Transmembrane</keyword>
<feature type="domain" description="Protein kinase" evidence="10">
    <location>
        <begin position="56"/>
        <end position="390"/>
    </location>
</feature>
<protein>
    <recommendedName>
        <fullName evidence="1">non-specific serine/threonine protein kinase</fullName>
        <ecNumber evidence="1">2.7.11.1</ecNumber>
    </recommendedName>
</protein>
<dbReference type="PANTHER" id="PTHR43289:SF6">
    <property type="entry name" value="SERINE_THREONINE-PROTEIN KINASE NEKL-3"/>
    <property type="match status" value="1"/>
</dbReference>
<keyword evidence="5" id="KW-0418">Kinase</keyword>